<dbReference type="AlphaFoldDB" id="A0A644U0Z0"/>
<reference evidence="4" key="1">
    <citation type="submission" date="2019-08" db="EMBL/GenBank/DDBJ databases">
        <authorList>
            <person name="Kucharzyk K."/>
            <person name="Murdoch R.W."/>
            <person name="Higgins S."/>
            <person name="Loffler F."/>
        </authorList>
    </citation>
    <scope>NUCLEOTIDE SEQUENCE</scope>
</reference>
<evidence type="ECO:0000256" key="1">
    <source>
        <dbReference type="ARBA" id="ARBA00022839"/>
    </source>
</evidence>
<keyword evidence="4" id="KW-0378">Hydrolase</keyword>
<organism evidence="4">
    <name type="scientific">bioreactor metagenome</name>
    <dbReference type="NCBI Taxonomy" id="1076179"/>
    <lineage>
        <taxon>unclassified sequences</taxon>
        <taxon>metagenomes</taxon>
        <taxon>ecological metagenomes</taxon>
    </lineage>
</organism>
<feature type="domain" description="Metallo-beta-lactamase" evidence="3">
    <location>
        <begin position="14"/>
        <end position="208"/>
    </location>
</feature>
<dbReference type="InterPro" id="IPR042173">
    <property type="entry name" value="RNase_J_2"/>
</dbReference>
<keyword evidence="2" id="KW-0694">RNA-binding</keyword>
<dbReference type="EMBL" id="VSSQ01000068">
    <property type="protein sequence ID" value="MPL72810.1"/>
    <property type="molecule type" value="Genomic_DNA"/>
</dbReference>
<dbReference type="GO" id="GO:0003723">
    <property type="term" value="F:RNA binding"/>
    <property type="evidence" value="ECO:0007669"/>
    <property type="project" value="UniProtKB-KW"/>
</dbReference>
<dbReference type="Gene3D" id="3.40.50.10710">
    <property type="entry name" value="Metallo-hydrolase/oxidoreductase"/>
    <property type="match status" value="1"/>
</dbReference>
<evidence type="ECO:0000256" key="2">
    <source>
        <dbReference type="ARBA" id="ARBA00022884"/>
    </source>
</evidence>
<gene>
    <name evidence="4" type="primary">rnj_4</name>
    <name evidence="4" type="ORF">SDC9_18601</name>
</gene>
<dbReference type="InterPro" id="IPR001279">
    <property type="entry name" value="Metallo-B-lactamas"/>
</dbReference>
<dbReference type="Pfam" id="PF12706">
    <property type="entry name" value="Lactamase_B_2"/>
    <property type="match status" value="1"/>
</dbReference>
<dbReference type="SMART" id="SM00849">
    <property type="entry name" value="Lactamase_B"/>
    <property type="match status" value="1"/>
</dbReference>
<accession>A0A644U0Z0</accession>
<dbReference type="PANTHER" id="PTHR43694">
    <property type="entry name" value="RIBONUCLEASE J"/>
    <property type="match status" value="1"/>
</dbReference>
<dbReference type="Gene3D" id="3.60.15.10">
    <property type="entry name" value="Ribonuclease Z/Hydroxyacylglutathione hydrolase-like"/>
    <property type="match status" value="1"/>
</dbReference>
<dbReference type="EC" id="3.1.-.-" evidence="4"/>
<keyword evidence="1" id="KW-0269">Exonuclease</keyword>
<protein>
    <submittedName>
        <fullName evidence="4">Ribonuclease J</fullName>
        <ecNumber evidence="4">3.1.-.-</ecNumber>
    </submittedName>
</protein>
<dbReference type="InterPro" id="IPR036866">
    <property type="entry name" value="RibonucZ/Hydroxyglut_hydro"/>
</dbReference>
<dbReference type="GO" id="GO:0004527">
    <property type="term" value="F:exonuclease activity"/>
    <property type="evidence" value="ECO:0007669"/>
    <property type="project" value="UniProtKB-KW"/>
</dbReference>
<comment type="caution">
    <text evidence="4">The sequence shown here is derived from an EMBL/GenBank/DDBJ whole genome shotgun (WGS) entry which is preliminary data.</text>
</comment>
<keyword evidence="1" id="KW-0540">Nuclease</keyword>
<dbReference type="PANTHER" id="PTHR43694:SF1">
    <property type="entry name" value="RIBONUCLEASE J"/>
    <property type="match status" value="1"/>
</dbReference>
<evidence type="ECO:0000259" key="3">
    <source>
        <dbReference type="SMART" id="SM00849"/>
    </source>
</evidence>
<name>A0A644U0Z0_9ZZZZ</name>
<sequence>MMEIIIHRGTKEIGGSCVELIINKKRLLIDIGLPLDYDSWSEEEKGDYENKMSSIIQKADAIFLSHYHQDHTGLLNLVPERTPIYLSDPTIRAIIIPEMFFGDVFKGFNFIPIYHRKAITEIEGVRIIPYRVDHSAFGAMAFLIEDLKSNKTILYTGDIRLHGLSKTSYLSLKQNVDYMLLEGTNIGRESNEIIKSEQQVFENFVNIFNSYPSHLNYVWASSLNIDRINLLYDACEETNKILAVDFFTMNILKSMYKHHNVPYGSSCRYIRCFYPNYLTSYIKRIQHRDHLINCVHWCKVSKTEIKENASKYVVMIRPSMIEDIKYIDAGNANYITSIWKEYERDEKYKSFFEYINNKGYNKFYNHTSGHAFVEGLKELNQYLNPNVIIPIHTQEANQYKDIFPNSNILQLSDGKRTLL</sequence>
<evidence type="ECO:0000313" key="4">
    <source>
        <dbReference type="EMBL" id="MPL72810.1"/>
    </source>
</evidence>
<dbReference type="SUPFAM" id="SSF56281">
    <property type="entry name" value="Metallo-hydrolase/oxidoreductase"/>
    <property type="match status" value="1"/>
</dbReference>
<proteinExistence type="predicted"/>